<protein>
    <submittedName>
        <fullName evidence="3">Uncharacterized protein</fullName>
    </submittedName>
</protein>
<name>A0ABW3K3H0_9BACT</name>
<evidence type="ECO:0000313" key="3">
    <source>
        <dbReference type="EMBL" id="MFD0999736.1"/>
    </source>
</evidence>
<keyword evidence="2" id="KW-0472">Membrane</keyword>
<feature type="transmembrane region" description="Helical" evidence="2">
    <location>
        <begin position="7"/>
        <end position="29"/>
    </location>
</feature>
<feature type="transmembrane region" description="Helical" evidence="2">
    <location>
        <begin position="49"/>
        <end position="70"/>
    </location>
</feature>
<organism evidence="3 4">
    <name type="scientific">Ohtaekwangia kribbensis</name>
    <dbReference type="NCBI Taxonomy" id="688913"/>
    <lineage>
        <taxon>Bacteria</taxon>
        <taxon>Pseudomonadati</taxon>
        <taxon>Bacteroidota</taxon>
        <taxon>Cytophagia</taxon>
        <taxon>Cytophagales</taxon>
        <taxon>Fulvivirgaceae</taxon>
        <taxon>Ohtaekwangia</taxon>
    </lineage>
</organism>
<evidence type="ECO:0000256" key="2">
    <source>
        <dbReference type="SAM" id="Phobius"/>
    </source>
</evidence>
<evidence type="ECO:0000256" key="1">
    <source>
        <dbReference type="SAM" id="MobiDB-lite"/>
    </source>
</evidence>
<evidence type="ECO:0000313" key="4">
    <source>
        <dbReference type="Proteomes" id="UP001597112"/>
    </source>
</evidence>
<sequence length="101" mass="11652">MKRILGYIFIFLAAIFLLTAIKNIITFLALAHSLLMLQAGTFKGDAYGFGRLIGTFIYWSFHIFAMIMLWRYGRKWTRKQSENPMQRRAPEAGDSDGVSRL</sequence>
<accession>A0ABW3K3H0</accession>
<proteinExistence type="predicted"/>
<gene>
    <name evidence="3" type="ORF">ACFQ21_10475</name>
</gene>
<dbReference type="RefSeq" id="WP_377578696.1">
    <property type="nucleotide sequence ID" value="NZ_JBHTKA010000003.1"/>
</dbReference>
<reference evidence="4" key="1">
    <citation type="journal article" date="2019" name="Int. J. Syst. Evol. Microbiol.">
        <title>The Global Catalogue of Microorganisms (GCM) 10K type strain sequencing project: providing services to taxonomists for standard genome sequencing and annotation.</title>
        <authorList>
            <consortium name="The Broad Institute Genomics Platform"/>
            <consortium name="The Broad Institute Genome Sequencing Center for Infectious Disease"/>
            <person name="Wu L."/>
            <person name="Ma J."/>
        </authorList>
    </citation>
    <scope>NUCLEOTIDE SEQUENCE [LARGE SCALE GENOMIC DNA]</scope>
    <source>
        <strain evidence="4">CCUG 58938</strain>
    </source>
</reference>
<keyword evidence="2" id="KW-0812">Transmembrane</keyword>
<dbReference type="EMBL" id="JBHTKA010000003">
    <property type="protein sequence ID" value="MFD0999736.1"/>
    <property type="molecule type" value="Genomic_DNA"/>
</dbReference>
<comment type="caution">
    <text evidence="3">The sequence shown here is derived from an EMBL/GenBank/DDBJ whole genome shotgun (WGS) entry which is preliminary data.</text>
</comment>
<keyword evidence="2" id="KW-1133">Transmembrane helix</keyword>
<feature type="region of interest" description="Disordered" evidence="1">
    <location>
        <begin position="79"/>
        <end position="101"/>
    </location>
</feature>
<keyword evidence="4" id="KW-1185">Reference proteome</keyword>
<dbReference type="Proteomes" id="UP001597112">
    <property type="component" value="Unassembled WGS sequence"/>
</dbReference>